<dbReference type="PANTHER" id="PTHR24321">
    <property type="entry name" value="DEHYDROGENASES, SHORT CHAIN"/>
    <property type="match status" value="1"/>
</dbReference>
<dbReference type="CDD" id="cd05233">
    <property type="entry name" value="SDR_c"/>
    <property type="match status" value="1"/>
</dbReference>
<proteinExistence type="inferred from homology"/>
<dbReference type="PROSITE" id="PS00061">
    <property type="entry name" value="ADH_SHORT"/>
    <property type="match status" value="1"/>
</dbReference>
<evidence type="ECO:0000256" key="2">
    <source>
        <dbReference type="ARBA" id="ARBA00022857"/>
    </source>
</evidence>
<dbReference type="AlphaFoldDB" id="A0A4P7NPN1"/>
<accession>A0A4P7NPN1</accession>
<dbReference type="PRINTS" id="PR00081">
    <property type="entry name" value="GDHRDH"/>
</dbReference>
<dbReference type="PANTHER" id="PTHR24321:SF8">
    <property type="entry name" value="ESTRADIOL 17-BETA-DEHYDROGENASE 8-RELATED"/>
    <property type="match status" value="1"/>
</dbReference>
<comment type="similarity">
    <text evidence="1">Belongs to the short-chain dehydrogenases/reductases (SDR) family.</text>
</comment>
<protein>
    <submittedName>
        <fullName evidence="4">Uncharacterized protein</fullName>
    </submittedName>
</protein>
<sequence>MADLYPFKDKVIAITGASRGTGLATARYLLLRGARVSMCATSAENLAKAVAGIEQDTPNVQGRIMTHVVDVCKPEEVKAWIDATVARWGPLDGAANIAAKMGPRIWPIELLPVEDLNEMLQVNVVGVFNCLKEQMKNMKSGGSIVNCGSQQVQHASGLMSAYAASKNAVRGLTMSAAYEGSAKGIRVNLLSPGCIATDMIEQPLQLPNGQHFTMTEDENLTSLIKRFSKPEEIAASIAFLLGDECPFITREEIKVQGGWLESNYVG</sequence>
<dbReference type="Proteomes" id="UP000294847">
    <property type="component" value="Chromosome 6"/>
</dbReference>
<dbReference type="FunFam" id="3.40.50.720:FF:000084">
    <property type="entry name" value="Short-chain dehydrogenase reductase"/>
    <property type="match status" value="1"/>
</dbReference>
<gene>
    <name evidence="4" type="ORF">PoMZ_06009</name>
</gene>
<dbReference type="GO" id="GO:0016491">
    <property type="term" value="F:oxidoreductase activity"/>
    <property type="evidence" value="ECO:0007669"/>
    <property type="project" value="UniProtKB-KW"/>
</dbReference>
<keyword evidence="3" id="KW-0560">Oxidoreductase</keyword>
<dbReference type="Pfam" id="PF13561">
    <property type="entry name" value="adh_short_C2"/>
    <property type="match status" value="1"/>
</dbReference>
<dbReference type="InterPro" id="IPR020904">
    <property type="entry name" value="Sc_DH/Rdtase_CS"/>
</dbReference>
<dbReference type="InterPro" id="IPR002347">
    <property type="entry name" value="SDR_fam"/>
</dbReference>
<dbReference type="Gene3D" id="3.40.50.720">
    <property type="entry name" value="NAD(P)-binding Rossmann-like Domain"/>
    <property type="match status" value="1"/>
</dbReference>
<reference evidence="4 5" key="1">
    <citation type="journal article" date="2019" name="Mol. Biol. Evol.">
        <title>Blast fungal genomes show frequent chromosomal changes, gene gains and losses, and effector gene turnover.</title>
        <authorList>
            <person name="Gomez Luciano L.B."/>
            <person name="Jason Tsai I."/>
            <person name="Chuma I."/>
            <person name="Tosa Y."/>
            <person name="Chen Y.H."/>
            <person name="Li J.Y."/>
            <person name="Li M.Y."/>
            <person name="Jade Lu M.Y."/>
            <person name="Nakayashiki H."/>
            <person name="Li W.H."/>
        </authorList>
    </citation>
    <scope>NUCLEOTIDE SEQUENCE [LARGE SCALE GENOMIC DNA]</scope>
    <source>
        <strain evidence="4">MZ5-1-6</strain>
    </source>
</reference>
<dbReference type="SUPFAM" id="SSF51735">
    <property type="entry name" value="NAD(P)-binding Rossmann-fold domains"/>
    <property type="match status" value="1"/>
</dbReference>
<name>A0A4P7NPN1_PYROR</name>
<keyword evidence="2" id="KW-0521">NADP</keyword>
<dbReference type="InterPro" id="IPR036291">
    <property type="entry name" value="NAD(P)-bd_dom_sf"/>
</dbReference>
<evidence type="ECO:0000256" key="3">
    <source>
        <dbReference type="ARBA" id="ARBA00023002"/>
    </source>
</evidence>
<evidence type="ECO:0000256" key="1">
    <source>
        <dbReference type="ARBA" id="ARBA00006484"/>
    </source>
</evidence>
<evidence type="ECO:0000313" key="5">
    <source>
        <dbReference type="Proteomes" id="UP000294847"/>
    </source>
</evidence>
<organism evidence="4 5">
    <name type="scientific">Pyricularia oryzae</name>
    <name type="common">Rice blast fungus</name>
    <name type="synonym">Magnaporthe oryzae</name>
    <dbReference type="NCBI Taxonomy" id="318829"/>
    <lineage>
        <taxon>Eukaryota</taxon>
        <taxon>Fungi</taxon>
        <taxon>Dikarya</taxon>
        <taxon>Ascomycota</taxon>
        <taxon>Pezizomycotina</taxon>
        <taxon>Sordariomycetes</taxon>
        <taxon>Sordariomycetidae</taxon>
        <taxon>Magnaporthales</taxon>
        <taxon>Pyriculariaceae</taxon>
        <taxon>Pyricularia</taxon>
    </lineage>
</organism>
<dbReference type="EMBL" id="CP034209">
    <property type="protein sequence ID" value="QBZ64314.1"/>
    <property type="molecule type" value="Genomic_DNA"/>
</dbReference>
<evidence type="ECO:0000313" key="4">
    <source>
        <dbReference type="EMBL" id="QBZ64314.1"/>
    </source>
</evidence>